<sequence>MKKTILATTILSMISFGTLAQQVNVVEANKQTNALIENQISAIDASVLAQLEAQESSVAVVDGNLYQKDSEGGWAMVGATSAALVAGLFSGSSSNTSGSNGSDLPGNLPNIDAVNPVENTPANPIEATPDADNGRQVDQIAENMWQVSTHGEVDGYLSIENGTVYVRDSDHNLVTEWKPTLGHPIQIDPTNPIEATPDADNGRQVDQIADNMWQVSTHGEVDGYLSIENGTVYVRDSDHNLVTEWKPTLGHPIQIDPANPIEATPDADNGRQVDQIADNMWQVSTHGEVDGYLSIENGTVYVRDSDHNLVTEWKPTLGHPIQIDPANPIEATPDADNGRQVDQIADNMWQVSTHGEVDGYLSIENGTVYVRDSDHNLVTEWKPTLGHPIQIDPANPIEATPDADNGRQVDQIADNMWQISTHGEVDGYLSIENGTVYVRDSDHNLVTEWKPTLGHPIQIDPANPIEATPDADNGRQVDQIADNMWQISTHGEVDGYLSIENGTVYVRDSDHNLVKEWKPTLGHPIQIDPANPIEATPDADNGRQLAKVGDNVWMITTHDAIDGYVIDERHHNDGVKVYDENGKLVNHITGDISTDGGYIESTKGGEIHITVDRESGRIDGIYLNDVAQQTVDNIKSHIGSNPNFKKNIQQLKNRVMNARG</sequence>
<proteinExistence type="predicted"/>
<reference evidence="2 3" key="1">
    <citation type="submission" date="2009-02" db="EMBL/GenBank/DDBJ databases">
        <title>Vibrio splendidus str. LGP32 complete genome.</title>
        <authorList>
            <person name="Mazel D."/>
            <person name="Le Roux F."/>
        </authorList>
    </citation>
    <scope>NUCLEOTIDE SEQUENCE [LARGE SCALE GENOMIC DNA]</scope>
    <source>
        <strain evidence="2 3">LGP32</strain>
    </source>
</reference>
<evidence type="ECO:0000313" key="3">
    <source>
        <dbReference type="Proteomes" id="UP000009100"/>
    </source>
</evidence>
<dbReference type="HOGENOM" id="CLU_415572_0_0_6"/>
<accession>B7VU22</accession>
<evidence type="ECO:0000256" key="1">
    <source>
        <dbReference type="SAM" id="SignalP"/>
    </source>
</evidence>
<dbReference type="Proteomes" id="UP000009100">
    <property type="component" value="Chromosome 2"/>
</dbReference>
<dbReference type="PATRIC" id="fig|575788.5.peg.1382"/>
<dbReference type="STRING" id="575788.VS_II1495"/>
<dbReference type="InterPro" id="IPR015943">
    <property type="entry name" value="WD40/YVTN_repeat-like_dom_sf"/>
</dbReference>
<protein>
    <submittedName>
        <fullName evidence="2">Uncharacterized protein</fullName>
    </submittedName>
</protein>
<name>B7VU22_VIBA3</name>
<feature type="chain" id="PRO_5002865360" evidence="1">
    <location>
        <begin position="21"/>
        <end position="660"/>
    </location>
</feature>
<dbReference type="Gene3D" id="2.130.10.10">
    <property type="entry name" value="YVTN repeat-like/Quinoprotein amine dehydrogenase"/>
    <property type="match status" value="1"/>
</dbReference>
<organism evidence="2 3">
    <name type="scientific">Vibrio atlanticus (strain LGP32)</name>
    <name type="common">Vibrio splendidus (strain Mel32)</name>
    <dbReference type="NCBI Taxonomy" id="575788"/>
    <lineage>
        <taxon>Bacteria</taxon>
        <taxon>Pseudomonadati</taxon>
        <taxon>Pseudomonadota</taxon>
        <taxon>Gammaproteobacteria</taxon>
        <taxon>Vibrionales</taxon>
        <taxon>Vibrionaceae</taxon>
        <taxon>Vibrio</taxon>
    </lineage>
</organism>
<gene>
    <name evidence="2" type="ordered locus">VS_II1495</name>
</gene>
<dbReference type="AlphaFoldDB" id="B7VU22"/>
<dbReference type="KEGG" id="vsp:VS_II1495"/>
<keyword evidence="1" id="KW-0732">Signal</keyword>
<evidence type="ECO:0000313" key="2">
    <source>
        <dbReference type="EMBL" id="CAV27686.1"/>
    </source>
</evidence>
<dbReference type="EMBL" id="FM954973">
    <property type="protein sequence ID" value="CAV27686.1"/>
    <property type="molecule type" value="Genomic_DNA"/>
</dbReference>
<dbReference type="eggNOG" id="ENOG5031P10">
    <property type="taxonomic scope" value="Bacteria"/>
</dbReference>
<feature type="signal peptide" evidence="1">
    <location>
        <begin position="1"/>
        <end position="20"/>
    </location>
</feature>